<reference evidence="3" key="2">
    <citation type="submission" date="2020-09" db="EMBL/GenBank/DDBJ databases">
        <authorList>
            <person name="Sun Q."/>
            <person name="Kim S."/>
        </authorList>
    </citation>
    <scope>NUCLEOTIDE SEQUENCE</scope>
    <source>
        <strain evidence="3">KCTC 23732</strain>
    </source>
</reference>
<reference evidence="3" key="1">
    <citation type="journal article" date="2014" name="Int. J. Syst. Evol. Microbiol.">
        <title>Complete genome sequence of Corynebacterium casei LMG S-19264T (=DSM 44701T), isolated from a smear-ripened cheese.</title>
        <authorList>
            <consortium name="US DOE Joint Genome Institute (JGI-PGF)"/>
            <person name="Walter F."/>
            <person name="Albersmeier A."/>
            <person name="Kalinowski J."/>
            <person name="Ruckert C."/>
        </authorList>
    </citation>
    <scope>NUCLEOTIDE SEQUENCE</scope>
    <source>
        <strain evidence="3">KCTC 23732</strain>
    </source>
</reference>
<dbReference type="EMBL" id="BMYS01000008">
    <property type="protein sequence ID" value="GGW85455.1"/>
    <property type="molecule type" value="Genomic_DNA"/>
</dbReference>
<evidence type="ECO:0000259" key="2">
    <source>
        <dbReference type="Pfam" id="PF12697"/>
    </source>
</evidence>
<protein>
    <submittedName>
        <fullName evidence="3">Alpha/beta hydrolase</fullName>
    </submittedName>
</protein>
<sequence length="264" mass="28362">MSTISKKTSYDQVSVEYLVQGSGTPILFLPSLGRGQADFDELTLLMVQKGFKVIRPHPRGIGASQGPITGITLKDLAADVAAVIKAEGHSQCIIAGHALGNFIARMTATLYPELIQGIALLAGSPGKTPSGDPSIPPDVLVSVSQSGNLALSDAERITHLNKAFFAPGNDCHSWLQGWYPETKKMQWEAWHATPIDSFFKAGNAPVLDLQAELDTVVPRQYTHYLKSELGERVTVTVIPNAGHALIPEQPEAVCEALTNWALSL</sequence>
<dbReference type="PANTHER" id="PTHR43798:SF31">
    <property type="entry name" value="AB HYDROLASE SUPERFAMILY PROTEIN YCLE"/>
    <property type="match status" value="1"/>
</dbReference>
<evidence type="ECO:0000313" key="3">
    <source>
        <dbReference type="EMBL" id="GGW85455.1"/>
    </source>
</evidence>
<dbReference type="InterPro" id="IPR000073">
    <property type="entry name" value="AB_hydrolase_1"/>
</dbReference>
<accession>A0A918MYC9</accession>
<dbReference type="Proteomes" id="UP000608345">
    <property type="component" value="Unassembled WGS sequence"/>
</dbReference>
<dbReference type="InterPro" id="IPR029058">
    <property type="entry name" value="AB_hydrolase_fold"/>
</dbReference>
<comment type="caution">
    <text evidence="3">The sequence shown here is derived from an EMBL/GenBank/DDBJ whole genome shotgun (WGS) entry which is preliminary data.</text>
</comment>
<dbReference type="Pfam" id="PF12697">
    <property type="entry name" value="Abhydrolase_6"/>
    <property type="match status" value="1"/>
</dbReference>
<evidence type="ECO:0000256" key="1">
    <source>
        <dbReference type="ARBA" id="ARBA00022801"/>
    </source>
</evidence>
<name>A0A918MYC9_9BURK</name>
<gene>
    <name evidence="3" type="ORF">GCM10011450_14270</name>
</gene>
<proteinExistence type="predicted"/>
<feature type="domain" description="AB hydrolase-1" evidence="2">
    <location>
        <begin position="26"/>
        <end position="256"/>
    </location>
</feature>
<dbReference type="GO" id="GO:0016787">
    <property type="term" value="F:hydrolase activity"/>
    <property type="evidence" value="ECO:0007669"/>
    <property type="project" value="UniProtKB-KW"/>
</dbReference>
<dbReference type="RefSeq" id="WP_189384805.1">
    <property type="nucleotide sequence ID" value="NZ_BAABFY010000003.1"/>
</dbReference>
<dbReference type="PANTHER" id="PTHR43798">
    <property type="entry name" value="MONOACYLGLYCEROL LIPASE"/>
    <property type="match status" value="1"/>
</dbReference>
<evidence type="ECO:0000313" key="4">
    <source>
        <dbReference type="Proteomes" id="UP000608345"/>
    </source>
</evidence>
<organism evidence="3 4">
    <name type="scientific">Advenella faeciporci</name>
    <dbReference type="NCBI Taxonomy" id="797535"/>
    <lineage>
        <taxon>Bacteria</taxon>
        <taxon>Pseudomonadati</taxon>
        <taxon>Pseudomonadota</taxon>
        <taxon>Betaproteobacteria</taxon>
        <taxon>Burkholderiales</taxon>
        <taxon>Alcaligenaceae</taxon>
    </lineage>
</organism>
<dbReference type="InterPro" id="IPR050266">
    <property type="entry name" value="AB_hydrolase_sf"/>
</dbReference>
<keyword evidence="4" id="KW-1185">Reference proteome</keyword>
<keyword evidence="1 3" id="KW-0378">Hydrolase</keyword>
<dbReference type="GO" id="GO:0016020">
    <property type="term" value="C:membrane"/>
    <property type="evidence" value="ECO:0007669"/>
    <property type="project" value="TreeGrafter"/>
</dbReference>
<dbReference type="AlphaFoldDB" id="A0A918MYC9"/>
<dbReference type="SUPFAM" id="SSF53474">
    <property type="entry name" value="alpha/beta-Hydrolases"/>
    <property type="match status" value="1"/>
</dbReference>
<dbReference type="Gene3D" id="3.40.50.1820">
    <property type="entry name" value="alpha/beta hydrolase"/>
    <property type="match status" value="1"/>
</dbReference>